<evidence type="ECO:0000259" key="5">
    <source>
        <dbReference type="PROSITE" id="PS50004"/>
    </source>
</evidence>
<evidence type="ECO:0000256" key="4">
    <source>
        <dbReference type="ARBA" id="ARBA00022658"/>
    </source>
</evidence>
<dbReference type="PROSITE" id="PS50010">
    <property type="entry name" value="DH_2"/>
    <property type="match status" value="1"/>
</dbReference>
<dbReference type="Proteomes" id="UP000504630">
    <property type="component" value="Chromosome 18"/>
</dbReference>
<dbReference type="PROSITE" id="PS50238">
    <property type="entry name" value="RHOGAP"/>
    <property type="match status" value="1"/>
</dbReference>
<dbReference type="GO" id="GO:0030424">
    <property type="term" value="C:axon"/>
    <property type="evidence" value="ECO:0007669"/>
    <property type="project" value="UniProtKB-SubCell"/>
</dbReference>
<dbReference type="InterPro" id="IPR008936">
    <property type="entry name" value="Rho_GTPase_activation_prot"/>
</dbReference>
<dbReference type="InterPro" id="IPR011993">
    <property type="entry name" value="PH-like_dom_sf"/>
</dbReference>
<keyword evidence="8" id="KW-1185">Reference proteome</keyword>
<dbReference type="InterPro" id="IPR000198">
    <property type="entry name" value="RhoGAP_dom"/>
</dbReference>
<dbReference type="InterPro" id="IPR035899">
    <property type="entry name" value="DBL_dom_sf"/>
</dbReference>
<dbReference type="GO" id="GO:0016020">
    <property type="term" value="C:membrane"/>
    <property type="evidence" value="ECO:0007669"/>
    <property type="project" value="TreeGrafter"/>
</dbReference>
<feature type="domain" description="DH" evidence="6">
    <location>
        <begin position="66"/>
        <end position="273"/>
    </location>
</feature>
<name>A0A6J2RPE5_COTGO</name>
<dbReference type="OrthoDB" id="2155291at2759"/>
<evidence type="ECO:0000256" key="1">
    <source>
        <dbReference type="ARBA" id="ARBA00004489"/>
    </source>
</evidence>
<evidence type="ECO:0000256" key="2">
    <source>
        <dbReference type="ARBA" id="ARBA00004552"/>
    </source>
</evidence>
<evidence type="ECO:0000313" key="9">
    <source>
        <dbReference type="RefSeq" id="XP_029311327.1"/>
    </source>
</evidence>
<dbReference type="PROSITE" id="PS50004">
    <property type="entry name" value="C2"/>
    <property type="match status" value="1"/>
</dbReference>
<dbReference type="GO" id="GO:0007165">
    <property type="term" value="P:signal transduction"/>
    <property type="evidence" value="ECO:0007669"/>
    <property type="project" value="InterPro"/>
</dbReference>
<dbReference type="SMART" id="SM00324">
    <property type="entry name" value="RhoGAP"/>
    <property type="match status" value="1"/>
</dbReference>
<feature type="domain" description="C2" evidence="5">
    <location>
        <begin position="468"/>
        <end position="582"/>
    </location>
</feature>
<dbReference type="GO" id="GO:0043197">
    <property type="term" value="C:dendritic spine"/>
    <property type="evidence" value="ECO:0007669"/>
    <property type="project" value="UniProtKB-SubCell"/>
</dbReference>
<organism evidence="8 9">
    <name type="scientific">Cottoperca gobio</name>
    <name type="common">Frogmouth</name>
    <name type="synonym">Aphritis gobio</name>
    <dbReference type="NCBI Taxonomy" id="56716"/>
    <lineage>
        <taxon>Eukaryota</taxon>
        <taxon>Metazoa</taxon>
        <taxon>Chordata</taxon>
        <taxon>Craniata</taxon>
        <taxon>Vertebrata</taxon>
        <taxon>Euteleostomi</taxon>
        <taxon>Actinopterygii</taxon>
        <taxon>Neopterygii</taxon>
        <taxon>Teleostei</taxon>
        <taxon>Neoteleostei</taxon>
        <taxon>Acanthomorphata</taxon>
        <taxon>Eupercaria</taxon>
        <taxon>Perciformes</taxon>
        <taxon>Notothenioidei</taxon>
        <taxon>Bovichtidae</taxon>
        <taxon>Cottoperca</taxon>
    </lineage>
</organism>
<dbReference type="Pfam" id="PF00168">
    <property type="entry name" value="C2"/>
    <property type="match status" value="1"/>
</dbReference>
<dbReference type="InterPro" id="IPR000008">
    <property type="entry name" value="C2_dom"/>
</dbReference>
<dbReference type="PANTHER" id="PTHR23182">
    <property type="entry name" value="BREAKPOINT CLUSTER REGION PROTEIN BCR"/>
    <property type="match status" value="1"/>
</dbReference>
<dbReference type="AlphaFoldDB" id="A0A6J2RPE5"/>
<dbReference type="SUPFAM" id="SSF48065">
    <property type="entry name" value="DBL homology domain (DH-domain)"/>
    <property type="match status" value="1"/>
</dbReference>
<keyword evidence="3" id="KW-0343">GTPase activation</keyword>
<dbReference type="Gene3D" id="1.20.900.10">
    <property type="entry name" value="Dbl homology (DH) domain"/>
    <property type="match status" value="1"/>
</dbReference>
<dbReference type="SMART" id="SM00239">
    <property type="entry name" value="C2"/>
    <property type="match status" value="1"/>
</dbReference>
<keyword evidence="4" id="KW-0344">Guanine-nucleotide releasing factor</keyword>
<dbReference type="PANTHER" id="PTHR23182:SF6">
    <property type="entry name" value="ACTIVE BREAKPOINT CLUSTER REGION-RELATED PROTEIN-LIKE"/>
    <property type="match status" value="1"/>
</dbReference>
<dbReference type="SMART" id="SM00325">
    <property type="entry name" value="RhoGEF"/>
    <property type="match status" value="1"/>
</dbReference>
<proteinExistence type="predicted"/>
<dbReference type="KEGG" id="cgob:115024075"/>
<dbReference type="Gene3D" id="2.30.29.30">
    <property type="entry name" value="Pleckstrin-homology domain (PH domain)/Phosphotyrosine-binding domain (PTB)"/>
    <property type="match status" value="1"/>
</dbReference>
<feature type="domain" description="Rho-GAP" evidence="7">
    <location>
        <begin position="615"/>
        <end position="801"/>
    </location>
</feature>
<sequence>MDVYQEAVCYLESQRVPVVVEAELEVLEEDVFHDEAESCLLSPLRHESLDFPDTPTLCSPKEMLDRRLMVLKGILESEEVYLRELEALLMPMKALRASAGTSQPVLSCRQVQTVFYQVPEIRDMHQSFYCGLKDRLSAHCPIEPGYCETGKMSHTGFALMVGDLFLKMVNQIGLYGGFIRNYEEAVEVVHKCTQSDPRFRTLAESMMSHNGTDKTRTRYTFEALLYKPLDRVTKTTLVLHDLLKTTPGEHGDYTLLQETLRLSRSFLFGVNESSQCNREVTLSHGMRRQLMRDGFVVDVCEGERILRHLFLYTDLLLCTRLKHATRGKQDQYRFCWYLPLAGLKLRWVADQGRSPDSHHRLHTIRTKMYLLRQQLRQHAQGSRGLALAARSRKKLEQMELMLLTHSPVYTLELHSPSDKCHTLLFSSLYELEEWREAIHKLTTDNIETVPPDLLTLTSACVKLRMTQQPPLHSTNAVEDEESLCGTLSVAVHSACGLQQPACLYVCVEVDGYEFYDKQAQTHSVHSLNPHWDQELSFQVDGAQDLRVLCVSQSDAQNDTVLGKASVKLESKILSKRWRRQTLHLGQLEVTLSLKYCPHPLEPPSSRAQQQPIFCVPIETVAQREGVLVPHVVRCCVEEVERRGMDEVGIYRISGLTIDISTLKTAFNSDLREAVTMLRSAEVNVVSGVLKLYFRELPEPLIPTEMFQSLARTLDIQDINSRLVSMLSLLHSCPDPNRHTFLYLLHHLQRVSEKQDVNRMSLRNLATVFGPSLLRPPVAGQGHDGPSIDISLEVVVQAQVIFCYLQCNNLPEAQTSLPHDTDAEDETTHM</sequence>
<evidence type="ECO:0000259" key="6">
    <source>
        <dbReference type="PROSITE" id="PS50010"/>
    </source>
</evidence>
<evidence type="ECO:0000259" key="7">
    <source>
        <dbReference type="PROSITE" id="PS50238"/>
    </source>
</evidence>
<dbReference type="RefSeq" id="XP_029311327.1">
    <property type="nucleotide sequence ID" value="XM_029455467.1"/>
</dbReference>
<protein>
    <submittedName>
        <fullName evidence="9">Active breakpoint cluster region-related protein</fullName>
    </submittedName>
</protein>
<dbReference type="InterPro" id="IPR000219">
    <property type="entry name" value="DH_dom"/>
</dbReference>
<evidence type="ECO:0000256" key="3">
    <source>
        <dbReference type="ARBA" id="ARBA00022468"/>
    </source>
</evidence>
<dbReference type="SUPFAM" id="SSF48350">
    <property type="entry name" value="GTPase activation domain, GAP"/>
    <property type="match status" value="1"/>
</dbReference>
<dbReference type="InterPro" id="IPR035892">
    <property type="entry name" value="C2_domain_sf"/>
</dbReference>
<evidence type="ECO:0000313" key="8">
    <source>
        <dbReference type="Proteomes" id="UP000504630"/>
    </source>
</evidence>
<comment type="subcellular location">
    <subcellularLocation>
        <location evidence="1">Cell projection</location>
        <location evidence="1">Axon</location>
    </subcellularLocation>
    <subcellularLocation>
        <location evidence="2">Cell projection</location>
        <location evidence="2">Dendritic spine</location>
    </subcellularLocation>
</comment>
<dbReference type="InParanoid" id="A0A6J2RPE5"/>
<gene>
    <name evidence="9" type="primary">LOC115024075</name>
</gene>
<dbReference type="Pfam" id="PF00620">
    <property type="entry name" value="RhoGAP"/>
    <property type="match status" value="1"/>
</dbReference>
<dbReference type="GO" id="GO:0005096">
    <property type="term" value="F:GTPase activator activity"/>
    <property type="evidence" value="ECO:0007669"/>
    <property type="project" value="UniProtKB-KW"/>
</dbReference>
<accession>A0A6J2RPE5</accession>
<dbReference type="CDD" id="cd00160">
    <property type="entry name" value="RhoGEF"/>
    <property type="match status" value="1"/>
</dbReference>
<dbReference type="SUPFAM" id="SSF50729">
    <property type="entry name" value="PH domain-like"/>
    <property type="match status" value="1"/>
</dbReference>
<dbReference type="InterPro" id="IPR037769">
    <property type="entry name" value="Abr/Bcr"/>
</dbReference>
<dbReference type="Gene3D" id="2.60.40.150">
    <property type="entry name" value="C2 domain"/>
    <property type="match status" value="1"/>
</dbReference>
<dbReference type="GeneID" id="115024075"/>
<dbReference type="Pfam" id="PF00621">
    <property type="entry name" value="RhoGEF"/>
    <property type="match status" value="1"/>
</dbReference>
<reference evidence="9" key="1">
    <citation type="submission" date="2025-08" db="UniProtKB">
        <authorList>
            <consortium name="RefSeq"/>
        </authorList>
    </citation>
    <scope>IDENTIFICATION</scope>
</reference>
<dbReference type="Gene3D" id="1.10.555.10">
    <property type="entry name" value="Rho GTPase activation protein"/>
    <property type="match status" value="1"/>
</dbReference>
<dbReference type="GO" id="GO:0005085">
    <property type="term" value="F:guanyl-nucleotide exchange factor activity"/>
    <property type="evidence" value="ECO:0007669"/>
    <property type="project" value="UniProtKB-KW"/>
</dbReference>
<dbReference type="SUPFAM" id="SSF49562">
    <property type="entry name" value="C2 domain (Calcium/lipid-binding domain, CaLB)"/>
    <property type="match status" value="1"/>
</dbReference>